<dbReference type="Pfam" id="PF06182">
    <property type="entry name" value="ABC2_membrane_6"/>
    <property type="match status" value="1"/>
</dbReference>
<reference evidence="2 3" key="1">
    <citation type="submission" date="2019-11" db="EMBL/GenBank/DDBJ databases">
        <title>Pseudomonas karstica sp. nov. and Pseudomonas spelaei sp. nov. from karst caves.</title>
        <authorList>
            <person name="Zeman M."/>
        </authorList>
    </citation>
    <scope>NUCLEOTIDE SEQUENCE [LARGE SCALE GENOMIC DNA]</scope>
    <source>
        <strain evidence="2 3">CCM 7893</strain>
    </source>
</reference>
<comment type="caution">
    <text evidence="2">The sequence shown here is derived from an EMBL/GenBank/DDBJ whole genome shotgun (WGS) entry which is preliminary data.</text>
</comment>
<keyword evidence="1" id="KW-0812">Transmembrane</keyword>
<name>A0A6I3W2H6_9PSED</name>
<feature type="transmembrane region" description="Helical" evidence="1">
    <location>
        <begin position="227"/>
        <end position="246"/>
    </location>
</feature>
<dbReference type="InterPro" id="IPR010390">
    <property type="entry name" value="ABC-2_transporter-like"/>
</dbReference>
<feature type="transmembrane region" description="Helical" evidence="1">
    <location>
        <begin position="107"/>
        <end position="128"/>
    </location>
</feature>
<feature type="transmembrane region" description="Helical" evidence="1">
    <location>
        <begin position="189"/>
        <end position="207"/>
    </location>
</feature>
<dbReference type="EMBL" id="WNNK01000003">
    <property type="protein sequence ID" value="MUF03708.1"/>
    <property type="molecule type" value="Genomic_DNA"/>
</dbReference>
<keyword evidence="1" id="KW-1133">Transmembrane helix</keyword>
<keyword evidence="3" id="KW-1185">Reference proteome</keyword>
<feature type="transmembrane region" description="Helical" evidence="1">
    <location>
        <begin position="20"/>
        <end position="43"/>
    </location>
</feature>
<sequence length="258" mass="28972">MFARYFTAKIKVLVHYRVSLLLELLATGSYLFISLVFWEVVFLNVDTVGGLSKPAVYFYIILIEVFHTLYKTFFSSFSKTWRTIIDGTLDKYLILPRTPYYTLLCEGINPMALSGVVPIGFLLAYWVWVMGADFDALALGAGMVFVTLGVFIFSLIQFTFSAFAFWVGRSAVLDELSDKLTAVQSVPHVVLPNLIKYALAVILPFALGPTNAALFYQDADIQSLGWAALTLTSSLTLWLSLAWWIWTRGLNRYVSYGG</sequence>
<dbReference type="PANTHER" id="PTHR36833:SF1">
    <property type="entry name" value="INTEGRAL MEMBRANE TRANSPORT PROTEIN"/>
    <property type="match status" value="1"/>
</dbReference>
<dbReference type="AlphaFoldDB" id="A0A6I3W2H6"/>
<evidence type="ECO:0000313" key="2">
    <source>
        <dbReference type="EMBL" id="MUF03708.1"/>
    </source>
</evidence>
<protein>
    <recommendedName>
        <fullName evidence="4">ABC transporter permease</fullName>
    </recommendedName>
</protein>
<gene>
    <name evidence="2" type="ORF">GNF76_05150</name>
</gene>
<accession>A0A6I3W2H6</accession>
<evidence type="ECO:0008006" key="4">
    <source>
        <dbReference type="Google" id="ProtNLM"/>
    </source>
</evidence>
<feature type="transmembrane region" description="Helical" evidence="1">
    <location>
        <begin position="55"/>
        <end position="74"/>
    </location>
</feature>
<feature type="transmembrane region" description="Helical" evidence="1">
    <location>
        <begin position="140"/>
        <end position="168"/>
    </location>
</feature>
<dbReference type="PANTHER" id="PTHR36833">
    <property type="entry name" value="SLR0610 PROTEIN-RELATED"/>
    <property type="match status" value="1"/>
</dbReference>
<keyword evidence="1" id="KW-0472">Membrane</keyword>
<organism evidence="2 3">
    <name type="scientific">Pseudomonas spelaei</name>
    <dbReference type="NCBI Taxonomy" id="1055469"/>
    <lineage>
        <taxon>Bacteria</taxon>
        <taxon>Pseudomonadati</taxon>
        <taxon>Pseudomonadota</taxon>
        <taxon>Gammaproteobacteria</taxon>
        <taxon>Pseudomonadales</taxon>
        <taxon>Pseudomonadaceae</taxon>
        <taxon>Pseudomonas</taxon>
    </lineage>
</organism>
<evidence type="ECO:0000313" key="3">
    <source>
        <dbReference type="Proteomes" id="UP000438196"/>
    </source>
</evidence>
<proteinExistence type="predicted"/>
<dbReference type="RefSeq" id="WP_155582093.1">
    <property type="nucleotide sequence ID" value="NZ_JBHSTH010000021.1"/>
</dbReference>
<dbReference type="Proteomes" id="UP000438196">
    <property type="component" value="Unassembled WGS sequence"/>
</dbReference>
<dbReference type="OrthoDB" id="9788195at2"/>
<evidence type="ECO:0000256" key="1">
    <source>
        <dbReference type="SAM" id="Phobius"/>
    </source>
</evidence>